<dbReference type="AlphaFoldDB" id="A0A1Y4SSM1"/>
<accession>A0A1Y4SSM1</accession>
<reference evidence="8 9" key="1">
    <citation type="journal article" date="2018" name="BMC Genomics">
        <title>Whole genome sequencing and function prediction of 133 gut anaerobes isolated from chicken caecum in pure cultures.</title>
        <authorList>
            <person name="Medvecky M."/>
            <person name="Cejkova D."/>
            <person name="Polansky O."/>
            <person name="Karasova D."/>
            <person name="Kubasova T."/>
            <person name="Cizek A."/>
            <person name="Rychlik I."/>
        </authorList>
    </citation>
    <scope>NUCLEOTIDE SEQUENCE [LARGE SCALE GENOMIC DNA]</scope>
    <source>
        <strain evidence="8 9">An13</strain>
    </source>
</reference>
<feature type="transmembrane region" description="Helical" evidence="6">
    <location>
        <begin position="148"/>
        <end position="171"/>
    </location>
</feature>
<feature type="transmembrane region" description="Helical" evidence="6">
    <location>
        <begin position="16"/>
        <end position="37"/>
    </location>
</feature>
<feature type="transmembrane region" description="Helical" evidence="6">
    <location>
        <begin position="219"/>
        <end position="240"/>
    </location>
</feature>
<keyword evidence="5 6" id="KW-0472">Membrane</keyword>
<protein>
    <recommendedName>
        <fullName evidence="7">ABC3 transporter permease C-terminal domain-containing protein</fullName>
    </recommendedName>
</protein>
<feature type="transmembrane region" description="Helical" evidence="6">
    <location>
        <begin position="97"/>
        <end position="128"/>
    </location>
</feature>
<feature type="transmembrane region" description="Helical" evidence="6">
    <location>
        <begin position="271"/>
        <end position="292"/>
    </location>
</feature>
<comment type="subcellular location">
    <subcellularLocation>
        <location evidence="1">Cell membrane</location>
        <topology evidence="1">Multi-pass membrane protein</topology>
    </subcellularLocation>
</comment>
<evidence type="ECO:0000256" key="6">
    <source>
        <dbReference type="SAM" id="Phobius"/>
    </source>
</evidence>
<name>A0A1Y4SSM1_9FIRM</name>
<dbReference type="PANTHER" id="PTHR46795:SF3">
    <property type="entry name" value="ABC TRANSPORTER PERMEASE"/>
    <property type="match status" value="1"/>
</dbReference>
<keyword evidence="9" id="KW-1185">Reference proteome</keyword>
<feature type="transmembrane region" description="Helical" evidence="6">
    <location>
        <begin position="304"/>
        <end position="323"/>
    </location>
</feature>
<proteinExistence type="predicted"/>
<keyword evidence="3 6" id="KW-0812">Transmembrane</keyword>
<comment type="caution">
    <text evidence="8">The sequence shown here is derived from an EMBL/GenBank/DDBJ whole genome shotgun (WGS) entry which is preliminary data.</text>
</comment>
<dbReference type="InterPro" id="IPR003838">
    <property type="entry name" value="ABC3_permease_C"/>
</dbReference>
<keyword evidence="2" id="KW-1003">Cell membrane</keyword>
<feature type="transmembrane region" description="Helical" evidence="6">
    <location>
        <begin position="192"/>
        <end position="213"/>
    </location>
</feature>
<dbReference type="OrthoDB" id="1643964at2"/>
<evidence type="ECO:0000313" key="9">
    <source>
        <dbReference type="Proteomes" id="UP000195305"/>
    </source>
</evidence>
<keyword evidence="4 6" id="KW-1133">Transmembrane helix</keyword>
<dbReference type="InterPro" id="IPR052536">
    <property type="entry name" value="ABC-4_Integral_Memb_Prot"/>
</dbReference>
<dbReference type="GO" id="GO:0005886">
    <property type="term" value="C:plasma membrane"/>
    <property type="evidence" value="ECO:0007669"/>
    <property type="project" value="UniProtKB-SubCell"/>
</dbReference>
<dbReference type="Proteomes" id="UP000195305">
    <property type="component" value="Unassembled WGS sequence"/>
</dbReference>
<dbReference type="Pfam" id="PF02687">
    <property type="entry name" value="FtsX"/>
    <property type="match status" value="1"/>
</dbReference>
<feature type="transmembrane region" description="Helical" evidence="6">
    <location>
        <begin position="355"/>
        <end position="378"/>
    </location>
</feature>
<dbReference type="RefSeq" id="WP_087359937.1">
    <property type="nucleotide sequence ID" value="NZ_NFLJ01000048.1"/>
</dbReference>
<evidence type="ECO:0000256" key="1">
    <source>
        <dbReference type="ARBA" id="ARBA00004651"/>
    </source>
</evidence>
<feature type="domain" description="ABC3 transporter permease C-terminal" evidence="7">
    <location>
        <begin position="59"/>
        <end position="172"/>
    </location>
</feature>
<evidence type="ECO:0000256" key="2">
    <source>
        <dbReference type="ARBA" id="ARBA00022475"/>
    </source>
</evidence>
<organism evidence="8 9">
    <name type="scientific">Massilimicrobiota timonensis</name>
    <dbReference type="NCBI Taxonomy" id="1776392"/>
    <lineage>
        <taxon>Bacteria</taxon>
        <taxon>Bacillati</taxon>
        <taxon>Bacillota</taxon>
        <taxon>Erysipelotrichia</taxon>
        <taxon>Erysipelotrichales</taxon>
        <taxon>Erysipelotrichaceae</taxon>
        <taxon>Massilimicrobiota</taxon>
    </lineage>
</organism>
<sequence length="418" mass="49004">MKFAIKNLLRQKKISLLFGITIMIMAVICYIFLALLYDPYFALDVSYYSKMMMGSATTLFVVMFTGCLIIYTNIYVLENKNQEISLMKICGMTNKRFIFYLFYQNTCLYFIGSLVGILLGILITPSMINYLYVLININTDVYILKDTLFQTILMMSCLYVISLILNIGYVYRGNIIKMLNGTKQNKYRKATFITLSSRIYIIIYLCGLLLTIFNEHQTTAYIIFSVIGTIGTYGIIRYVIPEFIEKKKSTKWLNQVDQLIVYGEIFLKLKYTVLFIQIFMIVSIIMVTLVCFNLDNSIEMYRMIIAYIIMLPMIMFCMTYKNLMMNHQKKKSLQLIHKMGMTKIHQLTLLKKEWLLFYMMVSLLPGLYIIVIFIKFYILSHMSFTIIAVIMGYFICNVLISMLICYYSTKQYLKEALL</sequence>
<feature type="transmembrane region" description="Helical" evidence="6">
    <location>
        <begin position="57"/>
        <end position="76"/>
    </location>
</feature>
<evidence type="ECO:0000256" key="5">
    <source>
        <dbReference type="ARBA" id="ARBA00023136"/>
    </source>
</evidence>
<feature type="transmembrane region" description="Helical" evidence="6">
    <location>
        <begin position="384"/>
        <end position="407"/>
    </location>
</feature>
<evidence type="ECO:0000256" key="4">
    <source>
        <dbReference type="ARBA" id="ARBA00022989"/>
    </source>
</evidence>
<evidence type="ECO:0000256" key="3">
    <source>
        <dbReference type="ARBA" id="ARBA00022692"/>
    </source>
</evidence>
<dbReference type="EMBL" id="NFLJ01000048">
    <property type="protein sequence ID" value="OUQ31952.1"/>
    <property type="molecule type" value="Genomic_DNA"/>
</dbReference>
<gene>
    <name evidence="8" type="ORF">B5E75_12835</name>
</gene>
<dbReference type="PANTHER" id="PTHR46795">
    <property type="entry name" value="ABC TRANSPORTER PERMEASE-RELATED-RELATED"/>
    <property type="match status" value="1"/>
</dbReference>
<evidence type="ECO:0000313" key="8">
    <source>
        <dbReference type="EMBL" id="OUQ31952.1"/>
    </source>
</evidence>
<evidence type="ECO:0000259" key="7">
    <source>
        <dbReference type="Pfam" id="PF02687"/>
    </source>
</evidence>